<dbReference type="Proteomes" id="UP000059680">
    <property type="component" value="Chromosome 10"/>
</dbReference>
<feature type="non-terminal residue" evidence="1">
    <location>
        <position position="1"/>
    </location>
</feature>
<evidence type="ECO:0000313" key="2">
    <source>
        <dbReference type="Proteomes" id="UP000059680"/>
    </source>
</evidence>
<proteinExistence type="predicted"/>
<name>A0A0P0XUL6_ORYSJ</name>
<dbReference type="Gramene" id="Os10t0412800-01">
    <property type="protein sequence ID" value="Os10t0412800-01"/>
    <property type="gene ID" value="Os10g0412800"/>
</dbReference>
<dbReference type="EMBL" id="AP014966">
    <property type="protein sequence ID" value="BAT10828.1"/>
    <property type="molecule type" value="Genomic_DNA"/>
</dbReference>
<evidence type="ECO:0000313" key="1">
    <source>
        <dbReference type="EMBL" id="BAT10828.1"/>
    </source>
</evidence>
<sequence length="105" mass="11681">RPWNTTALISSTLGSIWNLAIVLHPASHFQINFSTHILLEGFCPAQEGGVAKVNSRQLAFNTLHKIQEPPAMQVVVLLVCCDDPRVQGWMLHIIKELSMYLGTIC</sequence>
<reference evidence="1 2" key="3">
    <citation type="journal article" date="2013" name="Rice">
        <title>Improvement of the Oryza sativa Nipponbare reference genome using next generation sequence and optical map data.</title>
        <authorList>
            <person name="Kawahara Y."/>
            <person name="de la Bastide M."/>
            <person name="Hamilton J.P."/>
            <person name="Kanamori H."/>
            <person name="McCombie W.R."/>
            <person name="Ouyang S."/>
            <person name="Schwartz D.C."/>
            <person name="Tanaka T."/>
            <person name="Wu J."/>
            <person name="Zhou S."/>
            <person name="Childs K.L."/>
            <person name="Davidson R.M."/>
            <person name="Lin H."/>
            <person name="Quesada-Ocampo L."/>
            <person name="Vaillancourt B."/>
            <person name="Sakai H."/>
            <person name="Lee S.S."/>
            <person name="Kim J."/>
            <person name="Numa H."/>
            <person name="Itoh T."/>
            <person name="Buell C.R."/>
            <person name="Matsumoto T."/>
        </authorList>
    </citation>
    <scope>NUCLEOTIDE SEQUENCE [LARGE SCALE GENOMIC DNA]</scope>
    <source>
        <strain evidence="2">cv. Nipponbare</strain>
    </source>
</reference>
<keyword evidence="2" id="KW-1185">Reference proteome</keyword>
<dbReference type="InParanoid" id="A0A0P0XUL6"/>
<dbReference type="AlphaFoldDB" id="A0A0P0XUL6"/>
<dbReference type="PaxDb" id="39947-A0A0P0XUL6"/>
<organism evidence="1 2">
    <name type="scientific">Oryza sativa subsp. japonica</name>
    <name type="common">Rice</name>
    <dbReference type="NCBI Taxonomy" id="39947"/>
    <lineage>
        <taxon>Eukaryota</taxon>
        <taxon>Viridiplantae</taxon>
        <taxon>Streptophyta</taxon>
        <taxon>Embryophyta</taxon>
        <taxon>Tracheophyta</taxon>
        <taxon>Spermatophyta</taxon>
        <taxon>Magnoliopsida</taxon>
        <taxon>Liliopsida</taxon>
        <taxon>Poales</taxon>
        <taxon>Poaceae</taxon>
        <taxon>BOP clade</taxon>
        <taxon>Oryzoideae</taxon>
        <taxon>Oryzeae</taxon>
        <taxon>Oryzinae</taxon>
        <taxon>Oryza</taxon>
        <taxon>Oryza sativa</taxon>
    </lineage>
</organism>
<protein>
    <submittedName>
        <fullName evidence="1">Os10g0412800 protein</fullName>
    </submittedName>
</protein>
<reference evidence="2" key="1">
    <citation type="journal article" date="2005" name="Nature">
        <title>The map-based sequence of the rice genome.</title>
        <authorList>
            <consortium name="International rice genome sequencing project (IRGSP)"/>
            <person name="Matsumoto T."/>
            <person name="Wu J."/>
            <person name="Kanamori H."/>
            <person name="Katayose Y."/>
            <person name="Fujisawa M."/>
            <person name="Namiki N."/>
            <person name="Mizuno H."/>
            <person name="Yamamoto K."/>
            <person name="Antonio B.A."/>
            <person name="Baba T."/>
            <person name="Sakata K."/>
            <person name="Nagamura Y."/>
            <person name="Aoki H."/>
            <person name="Arikawa K."/>
            <person name="Arita K."/>
            <person name="Bito T."/>
            <person name="Chiden Y."/>
            <person name="Fujitsuka N."/>
            <person name="Fukunaka R."/>
            <person name="Hamada M."/>
            <person name="Harada C."/>
            <person name="Hayashi A."/>
            <person name="Hijishita S."/>
            <person name="Honda M."/>
            <person name="Hosokawa S."/>
            <person name="Ichikawa Y."/>
            <person name="Idonuma A."/>
            <person name="Iijima M."/>
            <person name="Ikeda M."/>
            <person name="Ikeno M."/>
            <person name="Ito K."/>
            <person name="Ito S."/>
            <person name="Ito T."/>
            <person name="Ito Y."/>
            <person name="Ito Y."/>
            <person name="Iwabuchi A."/>
            <person name="Kamiya K."/>
            <person name="Karasawa W."/>
            <person name="Kurita K."/>
            <person name="Katagiri S."/>
            <person name="Kikuta A."/>
            <person name="Kobayashi H."/>
            <person name="Kobayashi N."/>
            <person name="Machita K."/>
            <person name="Maehara T."/>
            <person name="Masukawa M."/>
            <person name="Mizubayashi T."/>
            <person name="Mukai Y."/>
            <person name="Nagasaki H."/>
            <person name="Nagata Y."/>
            <person name="Naito S."/>
            <person name="Nakashima M."/>
            <person name="Nakama Y."/>
            <person name="Nakamichi Y."/>
            <person name="Nakamura M."/>
            <person name="Meguro A."/>
            <person name="Negishi M."/>
            <person name="Ohta I."/>
            <person name="Ohta T."/>
            <person name="Okamoto M."/>
            <person name="Ono N."/>
            <person name="Saji S."/>
            <person name="Sakaguchi M."/>
            <person name="Sakai K."/>
            <person name="Shibata M."/>
            <person name="Shimokawa T."/>
            <person name="Song J."/>
            <person name="Takazaki Y."/>
            <person name="Terasawa K."/>
            <person name="Tsugane M."/>
            <person name="Tsuji K."/>
            <person name="Ueda S."/>
            <person name="Waki K."/>
            <person name="Yamagata H."/>
            <person name="Yamamoto M."/>
            <person name="Yamamoto S."/>
            <person name="Yamane H."/>
            <person name="Yoshiki S."/>
            <person name="Yoshihara R."/>
            <person name="Yukawa K."/>
            <person name="Zhong H."/>
            <person name="Yano M."/>
            <person name="Yuan Q."/>
            <person name="Ouyang S."/>
            <person name="Liu J."/>
            <person name="Jones K.M."/>
            <person name="Gansberger K."/>
            <person name="Moffat K."/>
            <person name="Hill J."/>
            <person name="Bera J."/>
            <person name="Fadrosh D."/>
            <person name="Jin S."/>
            <person name="Johri S."/>
            <person name="Kim M."/>
            <person name="Overton L."/>
            <person name="Reardon M."/>
            <person name="Tsitrin T."/>
            <person name="Vuong H."/>
            <person name="Weaver B."/>
            <person name="Ciecko A."/>
            <person name="Tallon L."/>
            <person name="Jackson J."/>
            <person name="Pai G."/>
            <person name="Aken S.V."/>
            <person name="Utterback T."/>
            <person name="Reidmuller S."/>
            <person name="Feldblyum T."/>
            <person name="Hsiao J."/>
            <person name="Zismann V."/>
            <person name="Iobst S."/>
            <person name="de Vazeille A.R."/>
            <person name="Buell C.R."/>
            <person name="Ying K."/>
            <person name="Li Y."/>
            <person name="Lu T."/>
            <person name="Huang Y."/>
            <person name="Zhao Q."/>
            <person name="Feng Q."/>
            <person name="Zhang L."/>
            <person name="Zhu J."/>
            <person name="Weng Q."/>
            <person name="Mu J."/>
            <person name="Lu Y."/>
            <person name="Fan D."/>
            <person name="Liu Y."/>
            <person name="Guan J."/>
            <person name="Zhang Y."/>
            <person name="Yu S."/>
            <person name="Liu X."/>
            <person name="Zhang Y."/>
            <person name="Hong G."/>
            <person name="Han B."/>
            <person name="Choisne N."/>
            <person name="Demange N."/>
            <person name="Orjeda G."/>
            <person name="Samain S."/>
            <person name="Cattolico L."/>
            <person name="Pelletier E."/>
            <person name="Couloux A."/>
            <person name="Segurens B."/>
            <person name="Wincker P."/>
            <person name="D'Hont A."/>
            <person name="Scarpelli C."/>
            <person name="Weissenbach J."/>
            <person name="Salanoubat M."/>
            <person name="Quetier F."/>
            <person name="Yu Y."/>
            <person name="Kim H.R."/>
            <person name="Rambo T."/>
            <person name="Currie J."/>
            <person name="Collura K."/>
            <person name="Luo M."/>
            <person name="Yang T."/>
            <person name="Ammiraju J.S.S."/>
            <person name="Engler F."/>
            <person name="Soderlund C."/>
            <person name="Wing R.A."/>
            <person name="Palmer L.E."/>
            <person name="de la Bastide M."/>
            <person name="Spiegel L."/>
            <person name="Nascimento L."/>
            <person name="Zutavern T."/>
            <person name="O'Shaughnessy A."/>
            <person name="Dike S."/>
            <person name="Dedhia N."/>
            <person name="Preston R."/>
            <person name="Balija V."/>
            <person name="McCombie W.R."/>
            <person name="Chow T."/>
            <person name="Chen H."/>
            <person name="Chung M."/>
            <person name="Chen C."/>
            <person name="Shaw J."/>
            <person name="Wu H."/>
            <person name="Hsiao K."/>
            <person name="Chao Y."/>
            <person name="Chu M."/>
            <person name="Cheng C."/>
            <person name="Hour A."/>
            <person name="Lee P."/>
            <person name="Lin S."/>
            <person name="Lin Y."/>
            <person name="Liou J."/>
            <person name="Liu S."/>
            <person name="Hsing Y."/>
            <person name="Raghuvanshi S."/>
            <person name="Mohanty A."/>
            <person name="Bharti A.K."/>
            <person name="Gaur A."/>
            <person name="Gupta V."/>
            <person name="Kumar D."/>
            <person name="Ravi V."/>
            <person name="Vij S."/>
            <person name="Kapur A."/>
            <person name="Khurana P."/>
            <person name="Khurana P."/>
            <person name="Khurana J.P."/>
            <person name="Tyagi A.K."/>
            <person name="Gaikwad K."/>
            <person name="Singh A."/>
            <person name="Dalal V."/>
            <person name="Srivastava S."/>
            <person name="Dixit A."/>
            <person name="Pal A.K."/>
            <person name="Ghazi I.A."/>
            <person name="Yadav M."/>
            <person name="Pandit A."/>
            <person name="Bhargava A."/>
            <person name="Sureshbabu K."/>
            <person name="Batra K."/>
            <person name="Sharma T.R."/>
            <person name="Mohapatra T."/>
            <person name="Singh N.K."/>
            <person name="Messing J."/>
            <person name="Nelson A.B."/>
            <person name="Fuks G."/>
            <person name="Kavchok S."/>
            <person name="Keizer G."/>
            <person name="Linton E."/>
            <person name="Llaca V."/>
            <person name="Song R."/>
            <person name="Tanyolac B."/>
            <person name="Young S."/>
            <person name="Ho-Il K."/>
            <person name="Hahn J.H."/>
            <person name="Sangsakoo G."/>
            <person name="Vanavichit A."/>
            <person name="de Mattos Luiz.A.T."/>
            <person name="Zimmer P.D."/>
            <person name="Malone G."/>
            <person name="Dellagostin O."/>
            <person name="de Oliveira A.C."/>
            <person name="Bevan M."/>
            <person name="Bancroft I."/>
            <person name="Minx P."/>
            <person name="Cordum H."/>
            <person name="Wilson R."/>
            <person name="Cheng Z."/>
            <person name="Jin W."/>
            <person name="Jiang J."/>
            <person name="Leong S.A."/>
            <person name="Iwama H."/>
            <person name="Gojobori T."/>
            <person name="Itoh T."/>
            <person name="Niimura Y."/>
            <person name="Fujii Y."/>
            <person name="Habara T."/>
            <person name="Sakai H."/>
            <person name="Sato Y."/>
            <person name="Wilson G."/>
            <person name="Kumar K."/>
            <person name="McCouch S."/>
            <person name="Juretic N."/>
            <person name="Hoen D."/>
            <person name="Wright S."/>
            <person name="Bruskiewich R."/>
            <person name="Bureau T."/>
            <person name="Miyao A."/>
            <person name="Hirochika H."/>
            <person name="Nishikawa T."/>
            <person name="Kadowaki K."/>
            <person name="Sugiura M."/>
            <person name="Burr B."/>
            <person name="Sasaki T."/>
        </authorList>
    </citation>
    <scope>NUCLEOTIDE SEQUENCE [LARGE SCALE GENOMIC DNA]</scope>
    <source>
        <strain evidence="2">cv. Nipponbare</strain>
    </source>
</reference>
<reference evidence="1 2" key="2">
    <citation type="journal article" date="2013" name="Plant Cell Physiol.">
        <title>Rice Annotation Project Database (RAP-DB): an integrative and interactive database for rice genomics.</title>
        <authorList>
            <person name="Sakai H."/>
            <person name="Lee S.S."/>
            <person name="Tanaka T."/>
            <person name="Numa H."/>
            <person name="Kim J."/>
            <person name="Kawahara Y."/>
            <person name="Wakimoto H."/>
            <person name="Yang C.C."/>
            <person name="Iwamoto M."/>
            <person name="Abe T."/>
            <person name="Yamada Y."/>
            <person name="Muto A."/>
            <person name="Inokuchi H."/>
            <person name="Ikemura T."/>
            <person name="Matsumoto T."/>
            <person name="Sasaki T."/>
            <person name="Itoh T."/>
        </authorList>
    </citation>
    <scope>NUCLEOTIDE SEQUENCE [LARGE SCALE GENOMIC DNA]</scope>
    <source>
        <strain evidence="2">cv. Nipponbare</strain>
    </source>
</reference>
<gene>
    <name evidence="1" type="ordered locus">Os10g0412800</name>
    <name evidence="1" type="ORF">OSNPB_100412800</name>
</gene>
<accession>A0A0P0XUL6</accession>